<protein>
    <recommendedName>
        <fullName evidence="8">ATP synthase subunit delta</fullName>
    </recommendedName>
    <alternativeName>
        <fullName evidence="8">ATP synthase F(1) sector subunit delta</fullName>
    </alternativeName>
    <alternativeName>
        <fullName evidence="8">F-type ATPase subunit delta</fullName>
        <shortName evidence="8">F-ATPase subunit delta</shortName>
    </alternativeName>
</protein>
<dbReference type="HAMAP" id="MF_01416">
    <property type="entry name" value="ATP_synth_delta_bact"/>
    <property type="match status" value="1"/>
</dbReference>
<dbReference type="InterPro" id="IPR020781">
    <property type="entry name" value="ATPase_OSCP/d_CS"/>
</dbReference>
<keyword evidence="7 8" id="KW-0066">ATP synthesis</keyword>
<dbReference type="GO" id="GO:0045259">
    <property type="term" value="C:proton-transporting ATP synthase complex"/>
    <property type="evidence" value="ECO:0007669"/>
    <property type="project" value="UniProtKB-KW"/>
</dbReference>
<keyword evidence="5 8" id="KW-0472">Membrane</keyword>
<keyword evidence="8" id="KW-0793">Thylakoid</keyword>
<accession>A0A2W4WUH8</accession>
<dbReference type="Pfam" id="PF00213">
    <property type="entry name" value="OSCP"/>
    <property type="match status" value="1"/>
</dbReference>
<evidence type="ECO:0000256" key="4">
    <source>
        <dbReference type="ARBA" id="ARBA00023065"/>
    </source>
</evidence>
<keyword evidence="3 8" id="KW-0375">Hydrogen ion transport</keyword>
<proteinExistence type="inferred from homology"/>
<dbReference type="Gene3D" id="1.10.520.20">
    <property type="entry name" value="N-terminal domain of the delta subunit of the F1F0-ATP synthase"/>
    <property type="match status" value="1"/>
</dbReference>
<comment type="function">
    <text evidence="8">F(1)F(0) ATP synthase produces ATP from ADP in the presence of a proton or sodium gradient. F-type ATPases consist of two structural domains, F(1) containing the extramembraneous catalytic core and F(0) containing the membrane proton channel, linked together by a central stalk and a peripheral stalk. During catalysis, ATP synthesis in the catalytic domain of F(1) is coupled via a rotary mechanism of the central stalk subunits to proton translocation.</text>
</comment>
<evidence type="ECO:0000256" key="7">
    <source>
        <dbReference type="ARBA" id="ARBA00023310"/>
    </source>
</evidence>
<organism evidence="9 10">
    <name type="scientific">Leptolyngbya foveolarum</name>
    <dbReference type="NCBI Taxonomy" id="47253"/>
    <lineage>
        <taxon>Bacteria</taxon>
        <taxon>Bacillati</taxon>
        <taxon>Cyanobacteriota</taxon>
        <taxon>Cyanophyceae</taxon>
        <taxon>Leptolyngbyales</taxon>
        <taxon>Leptolyngbyaceae</taxon>
        <taxon>Leptolyngbya group</taxon>
        <taxon>Leptolyngbya</taxon>
    </lineage>
</organism>
<evidence type="ECO:0000256" key="6">
    <source>
        <dbReference type="ARBA" id="ARBA00023196"/>
    </source>
</evidence>
<sequence length="182" mass="19580">MSIATSEVAAPYAQALLSIAQSKNSVDELSQTAGDFLNLLKGSDELSAFLANPIADKEAKRGVINKVLGDDANPQMKNFMMLLVDKGRIALVQPIFESFQALVRELKQTVLAEVISAVELSDEQKETVRQKVQNMTEAKSVELASTVDPDLIGGVIVKIGSKVLDASIRGQLRRIGLQLGVS</sequence>
<dbReference type="NCBIfam" id="NF004402">
    <property type="entry name" value="PRK05758.2-2"/>
    <property type="match status" value="1"/>
</dbReference>
<keyword evidence="4 8" id="KW-0406">Ion transport</keyword>
<comment type="caution">
    <text evidence="9">The sequence shown here is derived from an EMBL/GenBank/DDBJ whole genome shotgun (WGS) entry which is preliminary data.</text>
</comment>
<evidence type="ECO:0000256" key="5">
    <source>
        <dbReference type="ARBA" id="ARBA00023136"/>
    </source>
</evidence>
<dbReference type="SUPFAM" id="SSF47928">
    <property type="entry name" value="N-terminal domain of the delta subunit of the F1F0-ATP synthase"/>
    <property type="match status" value="1"/>
</dbReference>
<comment type="subcellular location">
    <subcellularLocation>
        <location evidence="8">Cellular thylakoid membrane</location>
        <topology evidence="8">Peripheral membrane protein</topology>
    </subcellularLocation>
    <subcellularLocation>
        <location evidence="1">Membrane</location>
    </subcellularLocation>
</comment>
<evidence type="ECO:0000256" key="2">
    <source>
        <dbReference type="ARBA" id="ARBA00022448"/>
    </source>
</evidence>
<dbReference type="Proteomes" id="UP000249354">
    <property type="component" value="Unassembled WGS sequence"/>
</dbReference>
<name>A0A2W4WUH8_9CYAN</name>
<comment type="similarity">
    <text evidence="8">Belongs to the ATPase delta chain family.</text>
</comment>
<dbReference type="PRINTS" id="PR00125">
    <property type="entry name" value="ATPASEDELTA"/>
</dbReference>
<evidence type="ECO:0000313" key="9">
    <source>
        <dbReference type="EMBL" id="PZO23058.1"/>
    </source>
</evidence>
<keyword evidence="6 8" id="KW-0139">CF(1)</keyword>
<dbReference type="EMBL" id="QBMC01000004">
    <property type="protein sequence ID" value="PZO23058.1"/>
    <property type="molecule type" value="Genomic_DNA"/>
</dbReference>
<dbReference type="InterPro" id="IPR000711">
    <property type="entry name" value="ATPase_OSCP/dsu"/>
</dbReference>
<dbReference type="GO" id="GO:0046933">
    <property type="term" value="F:proton-transporting ATP synthase activity, rotational mechanism"/>
    <property type="evidence" value="ECO:0007669"/>
    <property type="project" value="UniProtKB-UniRule"/>
</dbReference>
<evidence type="ECO:0000313" key="10">
    <source>
        <dbReference type="Proteomes" id="UP000249354"/>
    </source>
</evidence>
<dbReference type="AlphaFoldDB" id="A0A2W4WUH8"/>
<evidence type="ECO:0000256" key="8">
    <source>
        <dbReference type="HAMAP-Rule" id="MF_01416"/>
    </source>
</evidence>
<evidence type="ECO:0000256" key="3">
    <source>
        <dbReference type="ARBA" id="ARBA00022781"/>
    </source>
</evidence>
<reference evidence="10" key="1">
    <citation type="submission" date="2018-04" db="EMBL/GenBank/DDBJ databases">
        <authorList>
            <person name="Cornet L."/>
        </authorList>
    </citation>
    <scope>NUCLEOTIDE SEQUENCE [LARGE SCALE GENOMIC DNA]</scope>
</reference>
<comment type="function">
    <text evidence="8">This protein is part of the stalk that links CF(0) to CF(1). It either transmits conformational changes from CF(0) to CF(1) or is implicated in proton conduction.</text>
</comment>
<dbReference type="PANTHER" id="PTHR11910">
    <property type="entry name" value="ATP SYNTHASE DELTA CHAIN"/>
    <property type="match status" value="1"/>
</dbReference>
<gene>
    <name evidence="8" type="primary">atpH</name>
    <name evidence="8" type="synonym">atpD</name>
    <name evidence="9" type="ORF">DCF25_01145</name>
</gene>
<dbReference type="NCBIfam" id="TIGR01145">
    <property type="entry name" value="ATP_synt_delta"/>
    <property type="match status" value="1"/>
</dbReference>
<reference evidence="9 10" key="2">
    <citation type="submission" date="2018-06" db="EMBL/GenBank/DDBJ databases">
        <title>Metagenomic assembly of (sub)arctic Cyanobacteria and their associated microbiome from non-axenic cultures.</title>
        <authorList>
            <person name="Baurain D."/>
        </authorList>
    </citation>
    <scope>NUCLEOTIDE SEQUENCE [LARGE SCALE GENOMIC DNA]</scope>
    <source>
        <strain evidence="9">ULC129bin1</strain>
    </source>
</reference>
<dbReference type="GO" id="GO:0031676">
    <property type="term" value="C:plasma membrane-derived thylakoid membrane"/>
    <property type="evidence" value="ECO:0007669"/>
    <property type="project" value="UniProtKB-SubCell"/>
</dbReference>
<dbReference type="PROSITE" id="PS00389">
    <property type="entry name" value="ATPASE_DELTA"/>
    <property type="match status" value="1"/>
</dbReference>
<keyword evidence="2 8" id="KW-0813">Transport</keyword>
<dbReference type="InterPro" id="IPR026015">
    <property type="entry name" value="ATP_synth_OSCP/delta_N_sf"/>
</dbReference>
<evidence type="ECO:0000256" key="1">
    <source>
        <dbReference type="ARBA" id="ARBA00004370"/>
    </source>
</evidence>